<dbReference type="AlphaFoldDB" id="A0A0K2TUG3"/>
<organism evidence="1">
    <name type="scientific">Lepeophtheirus salmonis</name>
    <name type="common">Salmon louse</name>
    <name type="synonym">Caligus salmonis</name>
    <dbReference type="NCBI Taxonomy" id="72036"/>
    <lineage>
        <taxon>Eukaryota</taxon>
        <taxon>Metazoa</taxon>
        <taxon>Ecdysozoa</taxon>
        <taxon>Arthropoda</taxon>
        <taxon>Crustacea</taxon>
        <taxon>Multicrustacea</taxon>
        <taxon>Hexanauplia</taxon>
        <taxon>Copepoda</taxon>
        <taxon>Siphonostomatoida</taxon>
        <taxon>Caligidae</taxon>
        <taxon>Lepeophtheirus</taxon>
    </lineage>
</organism>
<name>A0A0K2TUG3_LEPSM</name>
<accession>A0A0K2TUG3</accession>
<reference evidence="1" key="1">
    <citation type="submission" date="2014-05" db="EMBL/GenBank/DDBJ databases">
        <authorList>
            <person name="Chronopoulou M."/>
        </authorList>
    </citation>
    <scope>NUCLEOTIDE SEQUENCE</scope>
    <source>
        <tissue evidence="1">Whole organism</tissue>
    </source>
</reference>
<dbReference type="EMBL" id="HACA01011941">
    <property type="protein sequence ID" value="CDW29302.1"/>
    <property type="molecule type" value="Transcribed_RNA"/>
</dbReference>
<sequence length="49" mass="5777">MQCRISNIDFLKDLETTIILPYIIKLSFIYLSCSKYLCYEDSFSLSEKS</sequence>
<protein>
    <submittedName>
        <fullName evidence="1">Uncharacterized protein</fullName>
    </submittedName>
</protein>
<proteinExistence type="predicted"/>
<evidence type="ECO:0000313" key="1">
    <source>
        <dbReference type="EMBL" id="CDW29302.1"/>
    </source>
</evidence>